<dbReference type="Proteomes" id="UP000029995">
    <property type="component" value="Unassembled WGS sequence"/>
</dbReference>
<dbReference type="AlphaFoldDB" id="A0A0A0D0P8"/>
<accession>A0A0A0D0P8</accession>
<sequence>MRRWAIAAWIGAALVVMAGTAAGTTYLAVIRPNYPSLPPADAPAPGNRAEAQRQDLERLRRLPEIDRSFSPETLAAFDRQIDTLAAQASAAAPDGLDDARFEVGVTRAVALAGNGHTYVRGVSMGRSLNALPLRLVWFDDGLYVVSAREALADLLGARVLTLGGRAPEELAGMLRPYVGGRDSRARLLSVDLISSPAALHALGLLPLP</sequence>
<proteinExistence type="predicted"/>
<dbReference type="RefSeq" id="WP_034843856.1">
    <property type="nucleotide sequence ID" value="NZ_JANX01000345.1"/>
</dbReference>
<name>A0A0A0D0P8_9PROT</name>
<evidence type="ECO:0000313" key="1">
    <source>
        <dbReference type="EMBL" id="KGM32276.1"/>
    </source>
</evidence>
<protein>
    <submittedName>
        <fullName evidence="1">Uncharacterized protein</fullName>
    </submittedName>
</protein>
<feature type="non-terminal residue" evidence="1">
    <location>
        <position position="208"/>
    </location>
</feature>
<gene>
    <name evidence="1" type="ORF">P409_22320</name>
</gene>
<comment type="caution">
    <text evidence="1">The sequence shown here is derived from an EMBL/GenBank/DDBJ whole genome shotgun (WGS) entry which is preliminary data.</text>
</comment>
<organism evidence="1 2">
    <name type="scientific">Inquilinus limosus MP06</name>
    <dbReference type="NCBI Taxonomy" id="1398085"/>
    <lineage>
        <taxon>Bacteria</taxon>
        <taxon>Pseudomonadati</taxon>
        <taxon>Pseudomonadota</taxon>
        <taxon>Alphaproteobacteria</taxon>
        <taxon>Rhodospirillales</taxon>
        <taxon>Rhodospirillaceae</taxon>
        <taxon>Inquilinus</taxon>
    </lineage>
</organism>
<reference evidence="1 2" key="1">
    <citation type="submission" date="2014-01" db="EMBL/GenBank/DDBJ databases">
        <title>Genome sequence determination for a cystic fibrosis isolate, Inquilinus limosus.</title>
        <authorList>
            <person name="Pino M."/>
            <person name="Di Conza J."/>
            <person name="Gutkind G."/>
        </authorList>
    </citation>
    <scope>NUCLEOTIDE SEQUENCE [LARGE SCALE GENOMIC DNA]</scope>
    <source>
        <strain evidence="1 2">MP06</strain>
    </source>
</reference>
<evidence type="ECO:0000313" key="2">
    <source>
        <dbReference type="Proteomes" id="UP000029995"/>
    </source>
</evidence>
<dbReference type="EMBL" id="JANX01000345">
    <property type="protein sequence ID" value="KGM32276.1"/>
    <property type="molecule type" value="Genomic_DNA"/>
</dbReference>